<feature type="transmembrane region" description="Helical" evidence="8">
    <location>
        <begin position="195"/>
        <end position="216"/>
    </location>
</feature>
<feature type="transmembrane region" description="Helical" evidence="8">
    <location>
        <begin position="57"/>
        <end position="76"/>
    </location>
</feature>
<dbReference type="PANTHER" id="PTHR11101">
    <property type="entry name" value="PHOSPHATE TRANSPORTER"/>
    <property type="match status" value="1"/>
</dbReference>
<evidence type="ECO:0000256" key="1">
    <source>
        <dbReference type="ARBA" id="ARBA00004141"/>
    </source>
</evidence>
<feature type="transmembrane region" description="Helical" evidence="8">
    <location>
        <begin position="96"/>
        <end position="118"/>
    </location>
</feature>
<evidence type="ECO:0000256" key="2">
    <source>
        <dbReference type="ARBA" id="ARBA00009916"/>
    </source>
</evidence>
<evidence type="ECO:0000256" key="3">
    <source>
        <dbReference type="ARBA" id="ARBA00022448"/>
    </source>
</evidence>
<feature type="transmembrane region" description="Helical" evidence="8">
    <location>
        <begin position="369"/>
        <end position="391"/>
    </location>
</feature>
<keyword evidence="7 8" id="KW-0472">Membrane</keyword>
<dbReference type="Pfam" id="PF01384">
    <property type="entry name" value="PHO4"/>
    <property type="match status" value="1"/>
</dbReference>
<feature type="transmembrane region" description="Helical" evidence="8">
    <location>
        <begin position="457"/>
        <end position="479"/>
    </location>
</feature>
<name>A0A7I8X650_BURXY</name>
<evidence type="ECO:0000313" key="9">
    <source>
        <dbReference type="EMBL" id="CAD5231742.1"/>
    </source>
</evidence>
<dbReference type="OrthoDB" id="260807at2759"/>
<organism evidence="9 10">
    <name type="scientific">Bursaphelenchus xylophilus</name>
    <name type="common">Pinewood nematode worm</name>
    <name type="synonym">Aphelenchoides xylophilus</name>
    <dbReference type="NCBI Taxonomy" id="6326"/>
    <lineage>
        <taxon>Eukaryota</taxon>
        <taxon>Metazoa</taxon>
        <taxon>Ecdysozoa</taxon>
        <taxon>Nematoda</taxon>
        <taxon>Chromadorea</taxon>
        <taxon>Rhabditida</taxon>
        <taxon>Tylenchina</taxon>
        <taxon>Tylenchomorpha</taxon>
        <taxon>Aphelenchoidea</taxon>
        <taxon>Aphelenchoididae</taxon>
        <taxon>Bursaphelenchus</taxon>
    </lineage>
</organism>
<evidence type="ECO:0000256" key="8">
    <source>
        <dbReference type="RuleBase" id="RU363058"/>
    </source>
</evidence>
<dbReference type="Proteomes" id="UP000659654">
    <property type="component" value="Unassembled WGS sequence"/>
</dbReference>
<protein>
    <recommendedName>
        <fullName evidence="8">Phosphate transporter</fullName>
    </recommendedName>
</protein>
<dbReference type="GO" id="GO:0035435">
    <property type="term" value="P:phosphate ion transmembrane transport"/>
    <property type="evidence" value="ECO:0007669"/>
    <property type="project" value="TreeGrafter"/>
</dbReference>
<dbReference type="EMBL" id="CAJFCV020000005">
    <property type="protein sequence ID" value="CAG9123086.1"/>
    <property type="molecule type" value="Genomic_DNA"/>
</dbReference>
<reference evidence="9" key="1">
    <citation type="submission" date="2020-09" db="EMBL/GenBank/DDBJ databases">
        <authorList>
            <person name="Kikuchi T."/>
        </authorList>
    </citation>
    <scope>NUCLEOTIDE SEQUENCE</scope>
    <source>
        <strain evidence="9">Ka4C1</strain>
    </source>
</reference>
<dbReference type="Proteomes" id="UP000582659">
    <property type="component" value="Unassembled WGS sequence"/>
</dbReference>
<comment type="similarity">
    <text evidence="2 8">Belongs to the inorganic phosphate transporter (PiT) (TC 2.A.20) family.</text>
</comment>
<keyword evidence="10" id="KW-1185">Reference proteome</keyword>
<comment type="function">
    <text evidence="8">Sodium-phosphate symporter.</text>
</comment>
<feature type="transmembrane region" description="Helical" evidence="8">
    <location>
        <begin position="16"/>
        <end position="36"/>
    </location>
</feature>
<sequence length="488" mass="53076">MEATTAVVIEAIRGTYLWALILGICLSFLLGFGMGANDVANAFGTSVGSKTLSLRQAYILATIFETLGSILVGYKVTDALRKEIVEVNIYKDDVTALFFGQIAILGGGAAWLIIATVLKAPVSTTHSVVGATLGFTLVMKGMQGIHWSKVGSIAMSWIISPCLSGIISSLLYILIDHTVLRRKDPVKCGLRALPVFYFVCIAFNVFAVLLDGSYLLNLEHLQWYITLSVSLALGLLSGLVFHFFLSSRLLNWINKTEEKKINAQMVNPAMIAEGLSTDVLEREPEKKNKKQKLKPTLRGFVFWFFPYQKQEEDPRTLRLFSAIQVFTACFAGFAHGANDVSNSIAPLAALIAIYDKQNEELAMSSPTPLYVICFGIVSTCIGLWVLGHFVIRTVGQEMSQINPASGFCIEFGAATTTLLASKLGLPISTTHCLVGSVVSVGTVKARKNVDWAIFKNVALSWVITLPASALISAGIMYLIQITVLEPSK</sequence>
<evidence type="ECO:0000256" key="6">
    <source>
        <dbReference type="ARBA" id="ARBA00022989"/>
    </source>
</evidence>
<evidence type="ECO:0000313" key="10">
    <source>
        <dbReference type="Proteomes" id="UP000659654"/>
    </source>
</evidence>
<keyword evidence="5 8" id="KW-0812">Transmembrane</keyword>
<evidence type="ECO:0000256" key="7">
    <source>
        <dbReference type="ARBA" id="ARBA00023136"/>
    </source>
</evidence>
<dbReference type="SMR" id="A0A7I8X650"/>
<accession>A0A7I8X650</accession>
<dbReference type="GO" id="GO:0005315">
    <property type="term" value="F:phosphate transmembrane transporter activity"/>
    <property type="evidence" value="ECO:0007669"/>
    <property type="project" value="InterPro"/>
</dbReference>
<dbReference type="GO" id="GO:0016020">
    <property type="term" value="C:membrane"/>
    <property type="evidence" value="ECO:0007669"/>
    <property type="project" value="UniProtKB-SubCell"/>
</dbReference>
<gene>
    <name evidence="9" type="ORF">BXYJ_LOCUS11838</name>
</gene>
<evidence type="ECO:0000256" key="4">
    <source>
        <dbReference type="ARBA" id="ARBA00022592"/>
    </source>
</evidence>
<keyword evidence="6 8" id="KW-1133">Transmembrane helix</keyword>
<feature type="transmembrane region" description="Helical" evidence="8">
    <location>
        <begin position="154"/>
        <end position="175"/>
    </location>
</feature>
<dbReference type="EMBL" id="CAJFDI010000005">
    <property type="protein sequence ID" value="CAD5231742.1"/>
    <property type="molecule type" value="Genomic_DNA"/>
</dbReference>
<feature type="transmembrane region" description="Helical" evidence="8">
    <location>
        <begin position="222"/>
        <end position="245"/>
    </location>
</feature>
<dbReference type="InterPro" id="IPR001204">
    <property type="entry name" value="Phos_transporter"/>
</dbReference>
<comment type="subcellular location">
    <subcellularLocation>
        <location evidence="1 8">Membrane</location>
        <topology evidence="1 8">Multi-pass membrane protein</topology>
    </subcellularLocation>
</comment>
<evidence type="ECO:0000256" key="5">
    <source>
        <dbReference type="ARBA" id="ARBA00022692"/>
    </source>
</evidence>
<keyword evidence="4 8" id="KW-0592">Phosphate transport</keyword>
<proteinExistence type="inferred from homology"/>
<comment type="caution">
    <text evidence="9">The sequence shown here is derived from an EMBL/GenBank/DDBJ whole genome shotgun (WGS) entry which is preliminary data.</text>
</comment>
<dbReference type="PANTHER" id="PTHR11101:SF67">
    <property type="entry name" value="PHOSPHATE TRANSPORTER"/>
    <property type="match status" value="1"/>
</dbReference>
<dbReference type="AlphaFoldDB" id="A0A7I8X650"/>
<keyword evidence="3 8" id="KW-0813">Transport</keyword>
<feature type="transmembrane region" description="Helical" evidence="8">
    <location>
        <begin position="317"/>
        <end position="337"/>
    </location>
</feature>